<comment type="caution">
    <text evidence="1">The sequence shown here is derived from an EMBL/GenBank/DDBJ whole genome shotgun (WGS) entry which is preliminary data.</text>
</comment>
<reference evidence="1" key="1">
    <citation type="submission" date="2021-02" db="EMBL/GenBank/DDBJ databases">
        <authorList>
            <consortium name="DOE Joint Genome Institute"/>
            <person name="Ahrendt S."/>
            <person name="Looney B.P."/>
            <person name="Miyauchi S."/>
            <person name="Morin E."/>
            <person name="Drula E."/>
            <person name="Courty P.E."/>
            <person name="Chicoki N."/>
            <person name="Fauchery L."/>
            <person name="Kohler A."/>
            <person name="Kuo A."/>
            <person name="Labutti K."/>
            <person name="Pangilinan J."/>
            <person name="Lipzen A."/>
            <person name="Riley R."/>
            <person name="Andreopoulos W."/>
            <person name="He G."/>
            <person name="Johnson J."/>
            <person name="Barry K.W."/>
            <person name="Grigoriev I.V."/>
            <person name="Nagy L."/>
            <person name="Hibbett D."/>
            <person name="Henrissat B."/>
            <person name="Matheny P.B."/>
            <person name="Labbe J."/>
            <person name="Martin F."/>
        </authorList>
    </citation>
    <scope>NUCLEOTIDE SEQUENCE</scope>
    <source>
        <strain evidence="1">FP105234-sp</strain>
    </source>
</reference>
<accession>A0ACB8RRF6</accession>
<proteinExistence type="predicted"/>
<keyword evidence="2" id="KW-1185">Reference proteome</keyword>
<protein>
    <submittedName>
        <fullName evidence="1">Uncharacterized protein</fullName>
    </submittedName>
</protein>
<evidence type="ECO:0000313" key="2">
    <source>
        <dbReference type="Proteomes" id="UP000814033"/>
    </source>
</evidence>
<dbReference type="EMBL" id="MU275927">
    <property type="protein sequence ID" value="KAI0046387.1"/>
    <property type="molecule type" value="Genomic_DNA"/>
</dbReference>
<gene>
    <name evidence="1" type="ORF">FA95DRAFT_1394608</name>
</gene>
<evidence type="ECO:0000313" key="1">
    <source>
        <dbReference type="EMBL" id="KAI0046387.1"/>
    </source>
</evidence>
<name>A0ACB8RRF6_9AGAM</name>
<reference evidence="1" key="2">
    <citation type="journal article" date="2022" name="New Phytol.">
        <title>Evolutionary transition to the ectomycorrhizal habit in the genomes of a hyperdiverse lineage of mushroom-forming fungi.</title>
        <authorList>
            <person name="Looney B."/>
            <person name="Miyauchi S."/>
            <person name="Morin E."/>
            <person name="Drula E."/>
            <person name="Courty P.E."/>
            <person name="Kohler A."/>
            <person name="Kuo A."/>
            <person name="LaButti K."/>
            <person name="Pangilinan J."/>
            <person name="Lipzen A."/>
            <person name="Riley R."/>
            <person name="Andreopoulos W."/>
            <person name="He G."/>
            <person name="Johnson J."/>
            <person name="Nolan M."/>
            <person name="Tritt A."/>
            <person name="Barry K.W."/>
            <person name="Grigoriev I.V."/>
            <person name="Nagy L.G."/>
            <person name="Hibbett D."/>
            <person name="Henrissat B."/>
            <person name="Matheny P.B."/>
            <person name="Labbe J."/>
            <person name="Martin F.M."/>
        </authorList>
    </citation>
    <scope>NUCLEOTIDE SEQUENCE</scope>
    <source>
        <strain evidence="1">FP105234-sp</strain>
    </source>
</reference>
<sequence length="285" mass="31549">MARAPSPGHHIWLEIRRRGLVACARASVGGNVRTDSSHSRRKLEELESRRGTVARPLIATRSSSDQPSPKSPPHPSRPADPPLPPRSLGAQVPTLRCYICAVLKRAYKDTDASPAVGPQRRNFSFFRTLCTCSVGLFSNKMGWDRIWVDSRVETMRVLRVAATTPRCPAGTPTATSPCAALFLSRSHNLSSPKPPSMALRTYQTSLSVGRHASWLNTLMKTRSWMNHTQSLAAAHRPFSLEAVVGASPQSSLPEYRLRTRWFGLVVLRHWYNADAEVHRGQIAAT</sequence>
<organism evidence="1 2">
    <name type="scientific">Auriscalpium vulgare</name>
    <dbReference type="NCBI Taxonomy" id="40419"/>
    <lineage>
        <taxon>Eukaryota</taxon>
        <taxon>Fungi</taxon>
        <taxon>Dikarya</taxon>
        <taxon>Basidiomycota</taxon>
        <taxon>Agaricomycotina</taxon>
        <taxon>Agaricomycetes</taxon>
        <taxon>Russulales</taxon>
        <taxon>Auriscalpiaceae</taxon>
        <taxon>Auriscalpium</taxon>
    </lineage>
</organism>
<dbReference type="Proteomes" id="UP000814033">
    <property type="component" value="Unassembled WGS sequence"/>
</dbReference>